<evidence type="ECO:0000256" key="4">
    <source>
        <dbReference type="ARBA" id="ARBA00022643"/>
    </source>
</evidence>
<dbReference type="Gene3D" id="3.40.980.10">
    <property type="entry name" value="MoaB/Mog-like domain"/>
    <property type="match status" value="1"/>
</dbReference>
<keyword evidence="3" id="KW-0285">Flavoprotein</keyword>
<evidence type="ECO:0000256" key="11">
    <source>
        <dbReference type="ARBA" id="ARBA00031871"/>
    </source>
</evidence>
<dbReference type="InterPro" id="IPR001453">
    <property type="entry name" value="MoaB/Mog_dom"/>
</dbReference>
<dbReference type="PANTHER" id="PTHR23293:SF9">
    <property type="entry name" value="FAD SYNTHASE"/>
    <property type="match status" value="1"/>
</dbReference>
<keyword evidence="8" id="KW-0274">FAD</keyword>
<dbReference type="SUPFAM" id="SSF52402">
    <property type="entry name" value="Adenine nucleotide alpha hydrolases-like"/>
    <property type="match status" value="1"/>
</dbReference>
<accession>A0ABD3NAA6</accession>
<evidence type="ECO:0000259" key="14">
    <source>
        <dbReference type="SMART" id="SM00852"/>
    </source>
</evidence>
<evidence type="ECO:0000256" key="3">
    <source>
        <dbReference type="ARBA" id="ARBA00022630"/>
    </source>
</evidence>
<dbReference type="InterPro" id="IPR056596">
    <property type="entry name" value="FLAD1_M"/>
</dbReference>
<evidence type="ECO:0000256" key="5">
    <source>
        <dbReference type="ARBA" id="ARBA00022679"/>
    </source>
</evidence>
<evidence type="ECO:0000256" key="6">
    <source>
        <dbReference type="ARBA" id="ARBA00022695"/>
    </source>
</evidence>
<dbReference type="GO" id="GO:0003919">
    <property type="term" value="F:FMN adenylyltransferase activity"/>
    <property type="evidence" value="ECO:0007669"/>
    <property type="project" value="UniProtKB-EC"/>
</dbReference>
<dbReference type="CDD" id="cd23948">
    <property type="entry name" value="FAD_synthase"/>
    <property type="match status" value="1"/>
</dbReference>
<feature type="domain" description="MoaB/Mog" evidence="14">
    <location>
        <begin position="598"/>
        <end position="793"/>
    </location>
</feature>
<dbReference type="InterPro" id="IPR002500">
    <property type="entry name" value="PAPS_reduct_dom"/>
</dbReference>
<keyword evidence="6" id="KW-0548">Nucleotidyltransferase</keyword>
<comment type="pathway">
    <text evidence="1">Cofactor biosynthesis; FAD biosynthesis; FAD from FMN: step 1/1.</text>
</comment>
<dbReference type="SMART" id="SM00852">
    <property type="entry name" value="MoCF_biosynth"/>
    <property type="match status" value="1"/>
</dbReference>
<dbReference type="InterPro" id="IPR036425">
    <property type="entry name" value="MoaB/Mog-like_dom_sf"/>
</dbReference>
<evidence type="ECO:0000256" key="7">
    <source>
        <dbReference type="ARBA" id="ARBA00022741"/>
    </source>
</evidence>
<feature type="compositionally biased region" description="Polar residues" evidence="13">
    <location>
        <begin position="513"/>
        <end position="530"/>
    </location>
</feature>
<dbReference type="Pfam" id="PF01507">
    <property type="entry name" value="PAPS_reduct"/>
    <property type="match status" value="1"/>
</dbReference>
<dbReference type="Gene3D" id="3.40.50.620">
    <property type="entry name" value="HUPs"/>
    <property type="match status" value="1"/>
</dbReference>
<dbReference type="Pfam" id="PF24102">
    <property type="entry name" value="FLAD1_M"/>
    <property type="match status" value="1"/>
</dbReference>
<proteinExistence type="predicted"/>
<evidence type="ECO:0000256" key="10">
    <source>
        <dbReference type="ARBA" id="ARBA00031145"/>
    </source>
</evidence>
<feature type="region of interest" description="Disordered" evidence="13">
    <location>
        <begin position="512"/>
        <end position="548"/>
    </location>
</feature>
<name>A0ABD3NAA6_9STRA</name>
<keyword evidence="4" id="KW-0288">FMN</keyword>
<dbReference type="GO" id="GO:0005524">
    <property type="term" value="F:ATP binding"/>
    <property type="evidence" value="ECO:0007669"/>
    <property type="project" value="UniProtKB-KW"/>
</dbReference>
<organism evidence="15 16">
    <name type="scientific">Discostella pseudostelligera</name>
    <dbReference type="NCBI Taxonomy" id="259834"/>
    <lineage>
        <taxon>Eukaryota</taxon>
        <taxon>Sar</taxon>
        <taxon>Stramenopiles</taxon>
        <taxon>Ochrophyta</taxon>
        <taxon>Bacillariophyta</taxon>
        <taxon>Coscinodiscophyceae</taxon>
        <taxon>Thalassiosirophycidae</taxon>
        <taxon>Stephanodiscales</taxon>
        <taxon>Stephanodiscaceae</taxon>
        <taxon>Discostella</taxon>
    </lineage>
</organism>
<comment type="catalytic activity">
    <reaction evidence="12">
        <text>FMN + ATP + H(+) = FAD + diphosphate</text>
        <dbReference type="Rhea" id="RHEA:17237"/>
        <dbReference type="ChEBI" id="CHEBI:15378"/>
        <dbReference type="ChEBI" id="CHEBI:30616"/>
        <dbReference type="ChEBI" id="CHEBI:33019"/>
        <dbReference type="ChEBI" id="CHEBI:57692"/>
        <dbReference type="ChEBI" id="CHEBI:58210"/>
        <dbReference type="EC" id="2.7.7.2"/>
    </reaction>
</comment>
<evidence type="ECO:0000313" key="15">
    <source>
        <dbReference type="EMBL" id="KAL3769635.1"/>
    </source>
</evidence>
<comment type="caution">
    <text evidence="15">The sequence shown here is derived from an EMBL/GenBank/DDBJ whole genome shotgun (WGS) entry which is preliminary data.</text>
</comment>
<dbReference type="Proteomes" id="UP001530293">
    <property type="component" value="Unassembled WGS sequence"/>
</dbReference>
<dbReference type="EC" id="2.7.7.2" evidence="2"/>
<sequence length="933" mass="104024">MKRGCTKVAAPLVILHYYFYFCAAFQSFAITATAAAASSTVSASSSSSSPNNLSFISHRRRQQIRSASAFVSRTKSSRCRHRRRHRADRIPLAAIIVTSEENCNEMLNGTPNCISDSSVVVVGGGGGTTTTRAAQSLPNWRDINIHDNTNNNRDDTIHGDSVICSPFCHRLTKEQTQTLSAVSVAEEVMTPVSATAAPWSKSAYQSALDLYDRLMVACNNNSTTITDYPYNNRNNIATMIKMALHDLEMAYRLYGPYCMIGSYNGGKDAVVIFHLMRAVHAHHCRKMMEEEGIRDDDTDDNNSDVLIPRPRVIYFQHRDEFPEVLSLLRDTVELYDVDMLAFDEGVSFVQGLRYLVERNFIPGMDGLSFRHGGNRNHRSIPHPLAFVLGTRKNDPNAGSQGVYAPSSTYMPPFLRCNPILDWTYGDVWEFLRTFDLPYCVLYDRGYTSLGNVGDTFPCPALLKTRRKSMPERTRMTEAIDIDKVDDDDEYWPAYMLRDWDLERAGRIDKKAKASTTVSNTAVENKASNDLNKSDDAPQTVPLSKESSIEANVEQNKQLTESMSAIINQDDDATSSAIDRTHDGHPLQHNQRTPLLTVGLIVIGDEILKGMTPDSNIVSAAKALRAKNISLARVSIISDDMDDIVAEIRRFEKDVDYIITSGGVGPTHDDVTIKSVAEALCLEMELHNEMAELLLEKMGSTITRKENPLDSDNANNKLDPRNALVRQLSVGQQKMATLPTSSVLQYLAGEDDDNPASPSDEWPLLQVQNIFILPGVPVFFERKIKRLAAYLPSTTPQRVDEIGLEVDQTLSKPENPGRPSPFRSVPYRIVLSLDEDAIVSALNAAVDAHPHVAFGSYPIFDDTDCRTIITLEGRVHNRTSITKDSISYQNEDTSSMYFSKDEMERNLEIALDDLKSMLPEAGIICIDTRDDLTR</sequence>
<evidence type="ECO:0000256" key="13">
    <source>
        <dbReference type="SAM" id="MobiDB-lite"/>
    </source>
</evidence>
<dbReference type="InterPro" id="IPR014729">
    <property type="entry name" value="Rossmann-like_a/b/a_fold"/>
</dbReference>
<gene>
    <name evidence="15" type="ORF">ACHAWU_010239</name>
</gene>
<evidence type="ECO:0000256" key="9">
    <source>
        <dbReference type="ARBA" id="ARBA00022840"/>
    </source>
</evidence>
<dbReference type="AlphaFoldDB" id="A0ABD3NAA6"/>
<reference evidence="15 16" key="1">
    <citation type="submission" date="2024-10" db="EMBL/GenBank/DDBJ databases">
        <title>Updated reference genomes for cyclostephanoid diatoms.</title>
        <authorList>
            <person name="Roberts W.R."/>
            <person name="Alverson A.J."/>
        </authorList>
    </citation>
    <scope>NUCLEOTIDE SEQUENCE [LARGE SCALE GENOMIC DNA]</scope>
    <source>
        <strain evidence="15 16">AJA232-27</strain>
    </source>
</reference>
<evidence type="ECO:0000256" key="8">
    <source>
        <dbReference type="ARBA" id="ARBA00022827"/>
    </source>
</evidence>
<evidence type="ECO:0000313" key="16">
    <source>
        <dbReference type="Proteomes" id="UP001530293"/>
    </source>
</evidence>
<keyword evidence="7" id="KW-0547">Nucleotide-binding</keyword>
<dbReference type="Pfam" id="PF00994">
    <property type="entry name" value="MoCF_biosynth"/>
    <property type="match status" value="1"/>
</dbReference>
<keyword evidence="9" id="KW-0067">ATP-binding</keyword>
<evidence type="ECO:0000256" key="1">
    <source>
        <dbReference type="ARBA" id="ARBA00004726"/>
    </source>
</evidence>
<keyword evidence="5" id="KW-0808">Transferase</keyword>
<evidence type="ECO:0000256" key="2">
    <source>
        <dbReference type="ARBA" id="ARBA00012393"/>
    </source>
</evidence>
<keyword evidence="16" id="KW-1185">Reference proteome</keyword>
<protein>
    <recommendedName>
        <fullName evidence="2">FAD synthase</fullName>
        <ecNumber evidence="2">2.7.7.2</ecNumber>
    </recommendedName>
    <alternativeName>
        <fullName evidence="10">FAD pyrophosphorylase</fullName>
    </alternativeName>
    <alternativeName>
        <fullName evidence="11">FMN adenylyltransferase</fullName>
    </alternativeName>
</protein>
<dbReference type="EMBL" id="JALLBG020000053">
    <property type="protein sequence ID" value="KAL3769635.1"/>
    <property type="molecule type" value="Genomic_DNA"/>
</dbReference>
<dbReference type="SUPFAM" id="SSF53218">
    <property type="entry name" value="Molybdenum cofactor biosynthesis proteins"/>
    <property type="match status" value="1"/>
</dbReference>
<evidence type="ECO:0000256" key="12">
    <source>
        <dbReference type="ARBA" id="ARBA00049494"/>
    </source>
</evidence>
<dbReference type="PANTHER" id="PTHR23293">
    <property type="entry name" value="FAD SYNTHETASE-RELATED FMN ADENYLYLTRANSFERASE"/>
    <property type="match status" value="1"/>
</dbReference>